<gene>
    <name evidence="1" type="ORF">VNO77_03918</name>
</gene>
<accession>A0AAN9RCP1</accession>
<protein>
    <submittedName>
        <fullName evidence="1">Uncharacterized protein</fullName>
    </submittedName>
</protein>
<dbReference type="EMBL" id="JAYMYQ010000001">
    <property type="protein sequence ID" value="KAK7361833.1"/>
    <property type="molecule type" value="Genomic_DNA"/>
</dbReference>
<dbReference type="AlphaFoldDB" id="A0AAN9RCP1"/>
<keyword evidence="2" id="KW-1185">Reference proteome</keyword>
<sequence length="237" mass="26481">MSPPGFEVGVVSLLSTKCLSGGSLRPYLHLLVPCSSSHGRIHSNILKLPRPCILNPSSRSDALHPNRALPTRTWANRDAGSYALYRDSSNHQLVRISGLGFTGLHSHINVVALFLHGFKCTRSFFEFCYEDVAKLSALRCVSYIPGEAHGLRQSTSLSFQRGIRLHGEIYSWHIMLQFLTYTTLDFWILQRHATNLCESDGASNGSALCLDLAAFDDRDFRRCTPRFSFLSSRPPPI</sequence>
<dbReference type="Proteomes" id="UP001367508">
    <property type="component" value="Unassembled WGS sequence"/>
</dbReference>
<proteinExistence type="predicted"/>
<organism evidence="1 2">
    <name type="scientific">Canavalia gladiata</name>
    <name type="common">Sword bean</name>
    <name type="synonym">Dolichos gladiatus</name>
    <dbReference type="NCBI Taxonomy" id="3824"/>
    <lineage>
        <taxon>Eukaryota</taxon>
        <taxon>Viridiplantae</taxon>
        <taxon>Streptophyta</taxon>
        <taxon>Embryophyta</taxon>
        <taxon>Tracheophyta</taxon>
        <taxon>Spermatophyta</taxon>
        <taxon>Magnoliopsida</taxon>
        <taxon>eudicotyledons</taxon>
        <taxon>Gunneridae</taxon>
        <taxon>Pentapetalae</taxon>
        <taxon>rosids</taxon>
        <taxon>fabids</taxon>
        <taxon>Fabales</taxon>
        <taxon>Fabaceae</taxon>
        <taxon>Papilionoideae</taxon>
        <taxon>50 kb inversion clade</taxon>
        <taxon>NPAAA clade</taxon>
        <taxon>indigoferoid/millettioid clade</taxon>
        <taxon>Phaseoleae</taxon>
        <taxon>Canavalia</taxon>
    </lineage>
</organism>
<name>A0AAN9RCP1_CANGL</name>
<reference evidence="1 2" key="1">
    <citation type="submission" date="2024-01" db="EMBL/GenBank/DDBJ databases">
        <title>The genomes of 5 underutilized Papilionoideae crops provide insights into root nodulation and disease resistanc.</title>
        <authorList>
            <person name="Jiang F."/>
        </authorList>
    </citation>
    <scope>NUCLEOTIDE SEQUENCE [LARGE SCALE GENOMIC DNA]</scope>
    <source>
        <strain evidence="1">LVBAO_FW01</strain>
        <tissue evidence="1">Leaves</tissue>
    </source>
</reference>
<evidence type="ECO:0000313" key="2">
    <source>
        <dbReference type="Proteomes" id="UP001367508"/>
    </source>
</evidence>
<comment type="caution">
    <text evidence="1">The sequence shown here is derived from an EMBL/GenBank/DDBJ whole genome shotgun (WGS) entry which is preliminary data.</text>
</comment>
<evidence type="ECO:0000313" key="1">
    <source>
        <dbReference type="EMBL" id="KAK7361833.1"/>
    </source>
</evidence>